<evidence type="ECO:0008006" key="4">
    <source>
        <dbReference type="Google" id="ProtNLM"/>
    </source>
</evidence>
<accession>A0ABQ5JH41</accession>
<gene>
    <name evidence="2" type="ORF">Tco_1132835</name>
</gene>
<comment type="caution">
    <text evidence="2">The sequence shown here is derived from an EMBL/GenBank/DDBJ whole genome shotgun (WGS) entry which is preliminary data.</text>
</comment>
<dbReference type="EMBL" id="BQNB010021825">
    <property type="protein sequence ID" value="GJU10439.1"/>
    <property type="molecule type" value="Genomic_DNA"/>
</dbReference>
<sequence length="208" mass="23494">MTTMDDSPVEEMSPVKKPSKRASKAKKNDAKDKEPVKDWTKAEKIALCQAWCDVSANSEKGNSMKVKGIREVVIKYFKKETGSTRGYDSILRKWKNRVSPRIGMTLRWGHCYNILKDHQGWLEIEMPNFYKNTKGQKKSKTSETTSGSGSSGFNLNDEADEYEDAREHRPLGHDAANAKKKSSASSRKGSSSFVDFVADKYLRIKSTK</sequence>
<feature type="compositionally biased region" description="Basic and acidic residues" evidence="1">
    <location>
        <begin position="26"/>
        <end position="37"/>
    </location>
</feature>
<feature type="region of interest" description="Disordered" evidence="1">
    <location>
        <begin position="1"/>
        <end position="37"/>
    </location>
</feature>
<evidence type="ECO:0000313" key="3">
    <source>
        <dbReference type="Proteomes" id="UP001151760"/>
    </source>
</evidence>
<dbReference type="PANTHER" id="PTHR45023:SF14">
    <property type="entry name" value="GLUTATHIONE TRANSFERASE"/>
    <property type="match status" value="1"/>
</dbReference>
<evidence type="ECO:0000256" key="1">
    <source>
        <dbReference type="SAM" id="MobiDB-lite"/>
    </source>
</evidence>
<reference evidence="2" key="1">
    <citation type="journal article" date="2022" name="Int. J. Mol. Sci.">
        <title>Draft Genome of Tanacetum Coccineum: Genomic Comparison of Closely Related Tanacetum-Family Plants.</title>
        <authorList>
            <person name="Yamashiro T."/>
            <person name="Shiraishi A."/>
            <person name="Nakayama K."/>
            <person name="Satake H."/>
        </authorList>
    </citation>
    <scope>NUCLEOTIDE SEQUENCE</scope>
</reference>
<keyword evidence="3" id="KW-1185">Reference proteome</keyword>
<reference evidence="2" key="2">
    <citation type="submission" date="2022-01" db="EMBL/GenBank/DDBJ databases">
        <authorList>
            <person name="Yamashiro T."/>
            <person name="Shiraishi A."/>
            <person name="Satake H."/>
            <person name="Nakayama K."/>
        </authorList>
    </citation>
    <scope>NUCLEOTIDE SEQUENCE</scope>
</reference>
<feature type="compositionally biased region" description="Low complexity" evidence="1">
    <location>
        <begin position="142"/>
        <end position="152"/>
    </location>
</feature>
<dbReference type="Proteomes" id="UP001151760">
    <property type="component" value="Unassembled WGS sequence"/>
</dbReference>
<organism evidence="2 3">
    <name type="scientific">Tanacetum coccineum</name>
    <dbReference type="NCBI Taxonomy" id="301880"/>
    <lineage>
        <taxon>Eukaryota</taxon>
        <taxon>Viridiplantae</taxon>
        <taxon>Streptophyta</taxon>
        <taxon>Embryophyta</taxon>
        <taxon>Tracheophyta</taxon>
        <taxon>Spermatophyta</taxon>
        <taxon>Magnoliopsida</taxon>
        <taxon>eudicotyledons</taxon>
        <taxon>Gunneridae</taxon>
        <taxon>Pentapetalae</taxon>
        <taxon>asterids</taxon>
        <taxon>campanulids</taxon>
        <taxon>Asterales</taxon>
        <taxon>Asteraceae</taxon>
        <taxon>Asteroideae</taxon>
        <taxon>Anthemideae</taxon>
        <taxon>Anthemidinae</taxon>
        <taxon>Tanacetum</taxon>
    </lineage>
</organism>
<protein>
    <recommendedName>
        <fullName evidence="4">Myb-like domain-containing protein</fullName>
    </recommendedName>
</protein>
<evidence type="ECO:0000313" key="2">
    <source>
        <dbReference type="EMBL" id="GJU10439.1"/>
    </source>
</evidence>
<dbReference type="PANTHER" id="PTHR45023">
    <property type="match status" value="1"/>
</dbReference>
<name>A0ABQ5JH41_9ASTR</name>
<feature type="region of interest" description="Disordered" evidence="1">
    <location>
        <begin position="133"/>
        <end position="191"/>
    </location>
</feature>
<proteinExistence type="predicted"/>